<keyword evidence="7" id="KW-0472">Membrane</keyword>
<dbReference type="GO" id="GO:0005789">
    <property type="term" value="C:endoplasmic reticulum membrane"/>
    <property type="evidence" value="ECO:0007669"/>
    <property type="project" value="UniProtKB-SubCell"/>
</dbReference>
<proteinExistence type="predicted"/>
<dbReference type="AlphaFoldDB" id="A0A9W7GGK2"/>
<comment type="subcellular location">
    <subcellularLocation>
        <location evidence="1">Endoplasmic reticulum membrane</location>
        <topology evidence="1">Multi-pass membrane protein</topology>
    </subcellularLocation>
</comment>
<comment type="caution">
    <text evidence="9">The sequence shown here is derived from an EMBL/GenBank/DDBJ whole genome shotgun (WGS) entry which is preliminary data.</text>
</comment>
<keyword evidence="2" id="KW-0328">Glycosyltransferase</keyword>
<dbReference type="Proteomes" id="UP001165065">
    <property type="component" value="Unassembled WGS sequence"/>
</dbReference>
<accession>A0A9W7GGK2</accession>
<feature type="compositionally biased region" description="Gly residues" evidence="8">
    <location>
        <begin position="319"/>
        <end position="330"/>
    </location>
</feature>
<evidence type="ECO:0000256" key="1">
    <source>
        <dbReference type="ARBA" id="ARBA00004477"/>
    </source>
</evidence>
<reference evidence="10" key="1">
    <citation type="journal article" date="2023" name="Commun. Biol.">
        <title>Genome analysis of Parmales, the sister group of diatoms, reveals the evolutionary specialization of diatoms from phago-mixotrophs to photoautotrophs.</title>
        <authorList>
            <person name="Ban H."/>
            <person name="Sato S."/>
            <person name="Yoshikawa S."/>
            <person name="Yamada K."/>
            <person name="Nakamura Y."/>
            <person name="Ichinomiya M."/>
            <person name="Sato N."/>
            <person name="Blanc-Mathieu R."/>
            <person name="Endo H."/>
            <person name="Kuwata A."/>
            <person name="Ogata H."/>
        </authorList>
    </citation>
    <scope>NUCLEOTIDE SEQUENCE [LARGE SCALE GENOMIC DNA]</scope>
</reference>
<evidence type="ECO:0000256" key="3">
    <source>
        <dbReference type="ARBA" id="ARBA00022679"/>
    </source>
</evidence>
<evidence type="ECO:0000313" key="9">
    <source>
        <dbReference type="EMBL" id="GMI43533.1"/>
    </source>
</evidence>
<evidence type="ECO:0008006" key="11">
    <source>
        <dbReference type="Google" id="ProtNLM"/>
    </source>
</evidence>
<dbReference type="InterPro" id="IPR005599">
    <property type="entry name" value="GPI_mannosylTrfase"/>
</dbReference>
<dbReference type="GO" id="GO:0016757">
    <property type="term" value="F:glycosyltransferase activity"/>
    <property type="evidence" value="ECO:0007669"/>
    <property type="project" value="UniProtKB-KW"/>
</dbReference>
<evidence type="ECO:0000256" key="7">
    <source>
        <dbReference type="ARBA" id="ARBA00023136"/>
    </source>
</evidence>
<evidence type="ECO:0000256" key="6">
    <source>
        <dbReference type="ARBA" id="ARBA00022989"/>
    </source>
</evidence>
<keyword evidence="6" id="KW-1133">Transmembrane helix</keyword>
<evidence type="ECO:0000256" key="8">
    <source>
        <dbReference type="SAM" id="MobiDB-lite"/>
    </source>
</evidence>
<evidence type="ECO:0000256" key="4">
    <source>
        <dbReference type="ARBA" id="ARBA00022692"/>
    </source>
</evidence>
<feature type="region of interest" description="Disordered" evidence="8">
    <location>
        <begin position="304"/>
        <end position="331"/>
    </location>
</feature>
<feature type="region of interest" description="Disordered" evidence="8">
    <location>
        <begin position="198"/>
        <end position="243"/>
    </location>
</feature>
<dbReference type="Pfam" id="PF03901">
    <property type="entry name" value="Glyco_transf_22"/>
    <property type="match status" value="1"/>
</dbReference>
<evidence type="ECO:0000313" key="10">
    <source>
        <dbReference type="Proteomes" id="UP001165065"/>
    </source>
</evidence>
<feature type="compositionally biased region" description="Pro residues" evidence="8">
    <location>
        <begin position="232"/>
        <end position="242"/>
    </location>
</feature>
<gene>
    <name evidence="9" type="ORF">TrCOL_g502</name>
</gene>
<evidence type="ECO:0000256" key="2">
    <source>
        <dbReference type="ARBA" id="ARBA00022676"/>
    </source>
</evidence>
<protein>
    <recommendedName>
        <fullName evidence="11">Mannosyltransferase</fullName>
    </recommendedName>
</protein>
<dbReference type="EMBL" id="BRYA01000194">
    <property type="protein sequence ID" value="GMI43533.1"/>
    <property type="molecule type" value="Genomic_DNA"/>
</dbReference>
<sequence>MKLALLITTSTILRPTTSLTWFLVPFLRYLYSTLKNPLPLTPLLTFLSTSALTLFLSHALDCYLYGTLGCYGGGAGGSMNVREPTWLSNLIYNVKNSGDEHGFQGPAAGAAGVLQVMGIMGLLLINKVVRNGRHNRYDSDKGGRGKGIDLEVGATLGFPTLVLAGISGHKETRFLIPAWAVVWESVIWRYKEESVTRSVEGTDKASGSEQKDSSTVEVPVRGSGKPLDVKSSPPPPPRPPASPIRLLLPLTTVSYVLFMSVLHHGGETLDVHLAKVDTVYYGTYPVPWWINRYDGKVQVRYGGDKRGGENEKSEEDGLFGRGEGQDGGEGTIETCEDLGNLGTSLCSPTNRGGTVREVSAIGGKGRWCGWNVNLDHGFQTGLWEINVPQGEGV</sequence>
<keyword evidence="10" id="KW-1185">Reference proteome</keyword>
<keyword evidence="3" id="KW-0808">Transferase</keyword>
<keyword evidence="5" id="KW-0256">Endoplasmic reticulum</keyword>
<evidence type="ECO:0000256" key="5">
    <source>
        <dbReference type="ARBA" id="ARBA00022824"/>
    </source>
</evidence>
<keyword evidence="4" id="KW-0812">Transmembrane</keyword>
<organism evidence="9 10">
    <name type="scientific">Triparma columacea</name>
    <dbReference type="NCBI Taxonomy" id="722753"/>
    <lineage>
        <taxon>Eukaryota</taxon>
        <taxon>Sar</taxon>
        <taxon>Stramenopiles</taxon>
        <taxon>Ochrophyta</taxon>
        <taxon>Bolidophyceae</taxon>
        <taxon>Parmales</taxon>
        <taxon>Triparmaceae</taxon>
        <taxon>Triparma</taxon>
    </lineage>
</organism>
<name>A0A9W7GGK2_9STRA</name>